<feature type="coiled-coil region" evidence="1">
    <location>
        <begin position="87"/>
        <end position="114"/>
    </location>
</feature>
<reference evidence="2" key="2">
    <citation type="submission" date="2017-10" db="EMBL/GenBank/DDBJ databases">
        <title>Ladona fulva Genome sequencing and assembly.</title>
        <authorList>
            <person name="Murali S."/>
            <person name="Richards S."/>
            <person name="Bandaranaike D."/>
            <person name="Bellair M."/>
            <person name="Blankenburg K."/>
            <person name="Chao H."/>
            <person name="Dinh H."/>
            <person name="Doddapaneni H."/>
            <person name="Dugan-Rocha S."/>
            <person name="Elkadiri S."/>
            <person name="Gnanaolivu R."/>
            <person name="Hernandez B."/>
            <person name="Skinner E."/>
            <person name="Javaid M."/>
            <person name="Lee S."/>
            <person name="Li M."/>
            <person name="Ming W."/>
            <person name="Munidasa M."/>
            <person name="Muniz J."/>
            <person name="Nguyen L."/>
            <person name="Hughes D."/>
            <person name="Osuji N."/>
            <person name="Pu L.-L."/>
            <person name="Puazo M."/>
            <person name="Qu C."/>
            <person name="Quiroz J."/>
            <person name="Raj R."/>
            <person name="Weissenberger G."/>
            <person name="Xin Y."/>
            <person name="Zou X."/>
            <person name="Han Y."/>
            <person name="Worley K."/>
            <person name="Muzny D."/>
            <person name="Gibbs R."/>
        </authorList>
    </citation>
    <scope>NUCLEOTIDE SEQUENCE</scope>
    <source>
        <strain evidence="2">Sampled in the wild</strain>
    </source>
</reference>
<keyword evidence="1" id="KW-0175">Coiled coil</keyword>
<dbReference type="Proteomes" id="UP000792457">
    <property type="component" value="Unassembled WGS sequence"/>
</dbReference>
<accession>A0A8K0KM52</accession>
<name>A0A8K0KM52_LADFU</name>
<proteinExistence type="predicted"/>
<sequence>MFEKPSNVYKRDMEEIKNQLIAEFIKYEYNKSVDVMTNIAALQTLAFRRNSLKLTVDDTVLMTKILMILPDQFKHFGSAWDSTAEDKKTQENLRARLLKEEEKLKKKLSKSRRKSYIQSIQVQNLSPYVSITLNDICCSTFLRAQLTSDCMPVNSSLDCAHLNVVHTHNMLIVAVARHP</sequence>
<keyword evidence="3" id="KW-1185">Reference proteome</keyword>
<dbReference type="EMBL" id="KZ309083">
    <property type="protein sequence ID" value="KAG8236804.1"/>
    <property type="molecule type" value="Genomic_DNA"/>
</dbReference>
<evidence type="ECO:0000313" key="3">
    <source>
        <dbReference type="Proteomes" id="UP000792457"/>
    </source>
</evidence>
<protein>
    <submittedName>
        <fullName evidence="2">Uncharacterized protein</fullName>
    </submittedName>
</protein>
<evidence type="ECO:0000256" key="1">
    <source>
        <dbReference type="SAM" id="Coils"/>
    </source>
</evidence>
<evidence type="ECO:0000313" key="2">
    <source>
        <dbReference type="EMBL" id="KAG8236804.1"/>
    </source>
</evidence>
<gene>
    <name evidence="2" type="ORF">J437_LFUL014070</name>
</gene>
<dbReference type="AlphaFoldDB" id="A0A8K0KM52"/>
<comment type="caution">
    <text evidence="2">The sequence shown here is derived from an EMBL/GenBank/DDBJ whole genome shotgun (WGS) entry which is preliminary data.</text>
</comment>
<organism evidence="2 3">
    <name type="scientific">Ladona fulva</name>
    <name type="common">Scarce chaser dragonfly</name>
    <name type="synonym">Libellula fulva</name>
    <dbReference type="NCBI Taxonomy" id="123851"/>
    <lineage>
        <taxon>Eukaryota</taxon>
        <taxon>Metazoa</taxon>
        <taxon>Ecdysozoa</taxon>
        <taxon>Arthropoda</taxon>
        <taxon>Hexapoda</taxon>
        <taxon>Insecta</taxon>
        <taxon>Pterygota</taxon>
        <taxon>Palaeoptera</taxon>
        <taxon>Odonata</taxon>
        <taxon>Epiprocta</taxon>
        <taxon>Anisoptera</taxon>
        <taxon>Libelluloidea</taxon>
        <taxon>Libellulidae</taxon>
        <taxon>Ladona</taxon>
    </lineage>
</organism>
<reference evidence="2" key="1">
    <citation type="submission" date="2013-04" db="EMBL/GenBank/DDBJ databases">
        <authorList>
            <person name="Qu J."/>
            <person name="Murali S.C."/>
            <person name="Bandaranaike D."/>
            <person name="Bellair M."/>
            <person name="Blankenburg K."/>
            <person name="Chao H."/>
            <person name="Dinh H."/>
            <person name="Doddapaneni H."/>
            <person name="Downs B."/>
            <person name="Dugan-Rocha S."/>
            <person name="Elkadiri S."/>
            <person name="Gnanaolivu R.D."/>
            <person name="Hernandez B."/>
            <person name="Javaid M."/>
            <person name="Jayaseelan J.C."/>
            <person name="Lee S."/>
            <person name="Li M."/>
            <person name="Ming W."/>
            <person name="Munidasa M."/>
            <person name="Muniz J."/>
            <person name="Nguyen L."/>
            <person name="Ongeri F."/>
            <person name="Osuji N."/>
            <person name="Pu L.-L."/>
            <person name="Puazo M."/>
            <person name="Qu C."/>
            <person name="Quiroz J."/>
            <person name="Raj R."/>
            <person name="Weissenberger G."/>
            <person name="Xin Y."/>
            <person name="Zou X."/>
            <person name="Han Y."/>
            <person name="Richards S."/>
            <person name="Worley K."/>
            <person name="Muzny D."/>
            <person name="Gibbs R."/>
        </authorList>
    </citation>
    <scope>NUCLEOTIDE SEQUENCE</scope>
    <source>
        <strain evidence="2">Sampled in the wild</strain>
    </source>
</reference>
<dbReference type="OrthoDB" id="97058at2759"/>
<dbReference type="Pfam" id="PF14223">
    <property type="entry name" value="Retrotran_gag_2"/>
    <property type="match status" value="1"/>
</dbReference>